<keyword evidence="3" id="KW-1185">Reference proteome</keyword>
<dbReference type="EMBL" id="VSFG01000001">
    <property type="protein sequence ID" value="TYB49555.1"/>
    <property type="molecule type" value="Genomic_DNA"/>
</dbReference>
<dbReference type="InterPro" id="IPR007278">
    <property type="entry name" value="DUF397"/>
</dbReference>
<comment type="caution">
    <text evidence="2">The sequence shown here is derived from an EMBL/GenBank/DDBJ whole genome shotgun (WGS) entry which is preliminary data.</text>
</comment>
<dbReference type="Proteomes" id="UP000323380">
    <property type="component" value="Unassembled WGS sequence"/>
</dbReference>
<dbReference type="AlphaFoldDB" id="A0A5D0NYL7"/>
<evidence type="ECO:0000313" key="3">
    <source>
        <dbReference type="Proteomes" id="UP000323380"/>
    </source>
</evidence>
<evidence type="ECO:0000313" key="2">
    <source>
        <dbReference type="EMBL" id="TYB49555.1"/>
    </source>
</evidence>
<dbReference type="STRING" id="1220554.GCA_001552135_03587"/>
<sequence length="61" mass="6734">MDLSKAVWRKASHSTSNGGECVEVTNVSTTIAVRDSKNPTGPMLIMSRNDFRHLTTTLKNQ</sequence>
<proteinExistence type="predicted"/>
<gene>
    <name evidence="2" type="ORF">FXF69_10905</name>
</gene>
<feature type="domain" description="DUF397" evidence="1">
    <location>
        <begin position="6"/>
        <end position="59"/>
    </location>
</feature>
<accession>A0A5D0NYL7</accession>
<organism evidence="2 3">
    <name type="scientific">Actinomadura chibensis</name>
    <dbReference type="NCBI Taxonomy" id="392828"/>
    <lineage>
        <taxon>Bacteria</taxon>
        <taxon>Bacillati</taxon>
        <taxon>Actinomycetota</taxon>
        <taxon>Actinomycetes</taxon>
        <taxon>Streptosporangiales</taxon>
        <taxon>Thermomonosporaceae</taxon>
        <taxon>Actinomadura</taxon>
    </lineage>
</organism>
<dbReference type="Pfam" id="PF04149">
    <property type="entry name" value="DUF397"/>
    <property type="match status" value="1"/>
</dbReference>
<dbReference type="RefSeq" id="WP_067892525.1">
    <property type="nucleotide sequence ID" value="NZ_VSFG01000001.1"/>
</dbReference>
<protein>
    <submittedName>
        <fullName evidence="2">DUF397 domain-containing protein</fullName>
    </submittedName>
</protein>
<name>A0A5D0NYL7_9ACTN</name>
<reference evidence="2 3" key="1">
    <citation type="submission" date="2019-08" db="EMBL/GenBank/DDBJ databases">
        <title>Actinomadura sp. nov. CYP1-5 isolated from mountain soil.</title>
        <authorList>
            <person name="Songsumanus A."/>
            <person name="Kuncharoen N."/>
            <person name="Kudo T."/>
            <person name="Yuki M."/>
            <person name="Igarashi Y."/>
            <person name="Tanasupawat S."/>
        </authorList>
    </citation>
    <scope>NUCLEOTIDE SEQUENCE [LARGE SCALE GENOMIC DNA]</scope>
    <source>
        <strain evidence="2 3">JCM 14158</strain>
    </source>
</reference>
<evidence type="ECO:0000259" key="1">
    <source>
        <dbReference type="Pfam" id="PF04149"/>
    </source>
</evidence>